<feature type="transmembrane region" description="Helical" evidence="1">
    <location>
        <begin position="12"/>
        <end position="34"/>
    </location>
</feature>
<evidence type="ECO:0008006" key="4">
    <source>
        <dbReference type="Google" id="ProtNLM"/>
    </source>
</evidence>
<keyword evidence="1" id="KW-0472">Membrane</keyword>
<organism evidence="2 3">
    <name type="scientific">Crenobacter caeni</name>
    <dbReference type="NCBI Taxonomy" id="2705474"/>
    <lineage>
        <taxon>Bacteria</taxon>
        <taxon>Pseudomonadati</taxon>
        <taxon>Pseudomonadota</taxon>
        <taxon>Betaproteobacteria</taxon>
        <taxon>Neisseriales</taxon>
        <taxon>Neisseriaceae</taxon>
        <taxon>Crenobacter</taxon>
    </lineage>
</organism>
<keyword evidence="1" id="KW-1133">Transmembrane helix</keyword>
<reference evidence="2 3" key="1">
    <citation type="submission" date="2020-02" db="EMBL/GenBank/DDBJ databases">
        <authorList>
            <person name="Yang Z."/>
        </authorList>
    </citation>
    <scope>NUCLEOTIDE SEQUENCE [LARGE SCALE GENOMIC DNA]</scope>
    <source>
        <strain evidence="2 3">HX-7-9</strain>
    </source>
</reference>
<protein>
    <recommendedName>
        <fullName evidence="4">DUF4760 domain-containing protein</fullName>
    </recommendedName>
</protein>
<name>A0A6B2KRE5_9NEIS</name>
<evidence type="ECO:0000313" key="3">
    <source>
        <dbReference type="Proteomes" id="UP000482578"/>
    </source>
</evidence>
<keyword evidence="1" id="KW-0812">Transmembrane</keyword>
<dbReference type="RefSeq" id="WP_163315937.1">
    <property type="nucleotide sequence ID" value="NZ_JAAGAA010000005.1"/>
</dbReference>
<keyword evidence="3" id="KW-1185">Reference proteome</keyword>
<gene>
    <name evidence="2" type="ORF">GZH52_07920</name>
</gene>
<evidence type="ECO:0000313" key="2">
    <source>
        <dbReference type="EMBL" id="NDV12728.1"/>
    </source>
</evidence>
<evidence type="ECO:0000256" key="1">
    <source>
        <dbReference type="SAM" id="Phobius"/>
    </source>
</evidence>
<proteinExistence type="predicted"/>
<dbReference type="EMBL" id="JAAGAA010000005">
    <property type="protein sequence ID" value="NDV12728.1"/>
    <property type="molecule type" value="Genomic_DNA"/>
</dbReference>
<dbReference type="AlphaFoldDB" id="A0A6B2KRE5"/>
<feature type="transmembrane region" description="Helical" evidence="1">
    <location>
        <begin position="54"/>
        <end position="73"/>
    </location>
</feature>
<dbReference type="Proteomes" id="UP000482578">
    <property type="component" value="Unassembled WGS sequence"/>
</dbReference>
<comment type="caution">
    <text evidence="2">The sequence shown here is derived from an EMBL/GenBank/DDBJ whole genome shotgun (WGS) entry which is preliminary data.</text>
</comment>
<accession>A0A6B2KRE5</accession>
<sequence length="256" mass="29708">MKHILILKPDTLVNLLNFVGLPIALIYAICMFFWPWISGHGHWDYVQEVWDRWQSLNVGILAFASSITAFNIARYNAEKQRARDFLAAKAFLPAALSELVSYFKSSATLFSLGWKATPESKPNFVVPDLPREYKAVFGECIRHAEPGVGDYLSRILVSLQIHDSRMRSYVEQRRDGNYINPDKYNLITYFYRLGELQALVGKLFEFARNMDEFDSSPLNWEDFRNAYGNLNIWTDEIVIDEKMNLEAFTKRAIDRN</sequence>